<reference evidence="2 3" key="1">
    <citation type="submission" date="2021-06" db="EMBL/GenBank/DDBJ databases">
        <title>Caerostris extrusa draft genome.</title>
        <authorList>
            <person name="Kono N."/>
            <person name="Arakawa K."/>
        </authorList>
    </citation>
    <scope>NUCLEOTIDE SEQUENCE [LARGE SCALE GENOMIC DNA]</scope>
</reference>
<dbReference type="Proteomes" id="UP001054945">
    <property type="component" value="Unassembled WGS sequence"/>
</dbReference>
<proteinExistence type="predicted"/>
<accession>A0AAV4PMJ7</accession>
<organism evidence="2 3">
    <name type="scientific">Caerostris extrusa</name>
    <name type="common">Bark spider</name>
    <name type="synonym">Caerostris bankana</name>
    <dbReference type="NCBI Taxonomy" id="172846"/>
    <lineage>
        <taxon>Eukaryota</taxon>
        <taxon>Metazoa</taxon>
        <taxon>Ecdysozoa</taxon>
        <taxon>Arthropoda</taxon>
        <taxon>Chelicerata</taxon>
        <taxon>Arachnida</taxon>
        <taxon>Araneae</taxon>
        <taxon>Araneomorphae</taxon>
        <taxon>Entelegynae</taxon>
        <taxon>Araneoidea</taxon>
        <taxon>Araneidae</taxon>
        <taxon>Caerostris</taxon>
    </lineage>
</organism>
<evidence type="ECO:0000313" key="2">
    <source>
        <dbReference type="EMBL" id="GIX97538.1"/>
    </source>
</evidence>
<name>A0AAV4PMJ7_CAEEX</name>
<protein>
    <submittedName>
        <fullName evidence="2">Uncharacterized protein</fullName>
    </submittedName>
</protein>
<keyword evidence="3" id="KW-1185">Reference proteome</keyword>
<sequence>MLPPKLIGILLAYLDAVVRKIKGVQELMSIMTIDIYYSGRSSAAHLHPPPPDIGSGGLTGVSKDKQGTLPELYRINTGHPAYQSGLVYLPPGKGRKGKGVRRIESSILAGNDQQ</sequence>
<dbReference type="AlphaFoldDB" id="A0AAV4PMJ7"/>
<evidence type="ECO:0000256" key="1">
    <source>
        <dbReference type="SAM" id="MobiDB-lite"/>
    </source>
</evidence>
<feature type="region of interest" description="Disordered" evidence="1">
    <location>
        <begin position="93"/>
        <end position="114"/>
    </location>
</feature>
<dbReference type="EMBL" id="BPLR01004793">
    <property type="protein sequence ID" value="GIX97538.1"/>
    <property type="molecule type" value="Genomic_DNA"/>
</dbReference>
<evidence type="ECO:0000313" key="3">
    <source>
        <dbReference type="Proteomes" id="UP001054945"/>
    </source>
</evidence>
<comment type="caution">
    <text evidence="2">The sequence shown here is derived from an EMBL/GenBank/DDBJ whole genome shotgun (WGS) entry which is preliminary data.</text>
</comment>
<gene>
    <name evidence="2" type="ORF">CEXT_714581</name>
</gene>